<accession>A0A8J7MGE2</accession>
<evidence type="ECO:0008006" key="3">
    <source>
        <dbReference type="Google" id="ProtNLM"/>
    </source>
</evidence>
<keyword evidence="2" id="KW-1185">Reference proteome</keyword>
<gene>
    <name evidence="1" type="ORF">JIN82_14480</name>
</gene>
<evidence type="ECO:0000313" key="2">
    <source>
        <dbReference type="Proteomes" id="UP000624703"/>
    </source>
</evidence>
<reference evidence="1" key="1">
    <citation type="submission" date="2021-01" db="EMBL/GenBank/DDBJ databases">
        <title>Modified the classification status of verrucomicrobia.</title>
        <authorList>
            <person name="Feng X."/>
        </authorList>
    </citation>
    <scope>NUCLEOTIDE SEQUENCE</scope>
    <source>
        <strain evidence="1">_KCTC 22039</strain>
    </source>
</reference>
<dbReference type="Proteomes" id="UP000624703">
    <property type="component" value="Unassembled WGS sequence"/>
</dbReference>
<protein>
    <recommendedName>
        <fullName evidence="3">Cysteine-rich CPXCG</fullName>
    </recommendedName>
</protein>
<sequence>MDPTPVTCPHCFETFSIIAPPADECPCQLDYDCEICCRPMLISCAKDGYAEASSLDDLS</sequence>
<name>A0A8J7MGE2_9BACT</name>
<comment type="caution">
    <text evidence="1">The sequence shown here is derived from an EMBL/GenBank/DDBJ whole genome shotgun (WGS) entry which is preliminary data.</text>
</comment>
<dbReference type="AlphaFoldDB" id="A0A8J7MGE2"/>
<evidence type="ECO:0000313" key="1">
    <source>
        <dbReference type="EMBL" id="MBK1792367.1"/>
    </source>
</evidence>
<proteinExistence type="predicted"/>
<organism evidence="1 2">
    <name type="scientific">Persicirhabdus sediminis</name>
    <dbReference type="NCBI Taxonomy" id="454144"/>
    <lineage>
        <taxon>Bacteria</taxon>
        <taxon>Pseudomonadati</taxon>
        <taxon>Verrucomicrobiota</taxon>
        <taxon>Verrucomicrobiia</taxon>
        <taxon>Verrucomicrobiales</taxon>
        <taxon>Verrucomicrobiaceae</taxon>
        <taxon>Persicirhabdus</taxon>
    </lineage>
</organism>
<dbReference type="RefSeq" id="WP_200312381.1">
    <property type="nucleotide sequence ID" value="NZ_JAENIM010000045.1"/>
</dbReference>
<dbReference type="EMBL" id="JAENIM010000045">
    <property type="protein sequence ID" value="MBK1792367.1"/>
    <property type="molecule type" value="Genomic_DNA"/>
</dbReference>